<dbReference type="EMBL" id="OKRB01000091">
    <property type="protein sequence ID" value="SPE22486.1"/>
    <property type="molecule type" value="Genomic_DNA"/>
</dbReference>
<dbReference type="InterPro" id="IPR036390">
    <property type="entry name" value="WH_DNA-bd_sf"/>
</dbReference>
<evidence type="ECO:0000256" key="4">
    <source>
        <dbReference type="PIRSR" id="PIRSR005739-1"/>
    </source>
</evidence>
<dbReference type="PANTHER" id="PTHR43712:SF2">
    <property type="entry name" value="O-METHYLTRANSFERASE CICE"/>
    <property type="match status" value="1"/>
</dbReference>
<dbReference type="PROSITE" id="PS51683">
    <property type="entry name" value="SAM_OMT_II"/>
    <property type="match status" value="1"/>
</dbReference>
<feature type="domain" description="O-methyltransferase C-terminal" evidence="5">
    <location>
        <begin position="173"/>
        <end position="322"/>
    </location>
</feature>
<keyword evidence="3" id="KW-0949">S-adenosyl-L-methionine</keyword>
<keyword evidence="1 7" id="KW-0489">Methyltransferase</keyword>
<evidence type="ECO:0000256" key="2">
    <source>
        <dbReference type="ARBA" id="ARBA00022679"/>
    </source>
</evidence>
<organism evidence="7 8">
    <name type="scientific">Candidatus Sulfuritelmatomonas gaucii</name>
    <dbReference type="NCBI Taxonomy" id="2043161"/>
    <lineage>
        <taxon>Bacteria</taxon>
        <taxon>Pseudomonadati</taxon>
        <taxon>Acidobacteriota</taxon>
        <taxon>Terriglobia</taxon>
        <taxon>Terriglobales</taxon>
        <taxon>Acidobacteriaceae</taxon>
        <taxon>Candidatus Sulfuritelmatomonas</taxon>
    </lineage>
</organism>
<reference evidence="8" key="1">
    <citation type="submission" date="2018-02" db="EMBL/GenBank/DDBJ databases">
        <authorList>
            <person name="Hausmann B."/>
        </authorList>
    </citation>
    <scope>NUCLEOTIDE SEQUENCE [LARGE SCALE GENOMIC DNA]</scope>
    <source>
        <strain evidence="8">Peat soil MAG SbA5</strain>
    </source>
</reference>
<dbReference type="GO" id="GO:0046983">
    <property type="term" value="F:protein dimerization activity"/>
    <property type="evidence" value="ECO:0007669"/>
    <property type="project" value="InterPro"/>
</dbReference>
<dbReference type="AlphaFoldDB" id="A0A2N9LGU3"/>
<protein>
    <submittedName>
        <fullName evidence="7">Methyltransferase type 12</fullName>
    </submittedName>
</protein>
<dbReference type="InterPro" id="IPR012967">
    <property type="entry name" value="COMT_dimerisation"/>
</dbReference>
<dbReference type="Gene3D" id="1.10.10.10">
    <property type="entry name" value="Winged helix-like DNA-binding domain superfamily/Winged helix DNA-binding domain"/>
    <property type="match status" value="1"/>
</dbReference>
<evidence type="ECO:0000313" key="8">
    <source>
        <dbReference type="Proteomes" id="UP000239735"/>
    </source>
</evidence>
<dbReference type="OrthoDB" id="9810615at2"/>
<dbReference type="CDD" id="cd02440">
    <property type="entry name" value="AdoMet_MTases"/>
    <property type="match status" value="1"/>
</dbReference>
<evidence type="ECO:0000256" key="3">
    <source>
        <dbReference type="ARBA" id="ARBA00022691"/>
    </source>
</evidence>
<dbReference type="GO" id="GO:0032259">
    <property type="term" value="P:methylation"/>
    <property type="evidence" value="ECO:0007669"/>
    <property type="project" value="UniProtKB-KW"/>
</dbReference>
<evidence type="ECO:0000256" key="1">
    <source>
        <dbReference type="ARBA" id="ARBA00022603"/>
    </source>
</evidence>
<keyword evidence="2 7" id="KW-0808">Transferase</keyword>
<dbReference type="PANTHER" id="PTHR43712">
    <property type="entry name" value="PUTATIVE (AFU_ORTHOLOGUE AFUA_4G14580)-RELATED"/>
    <property type="match status" value="1"/>
</dbReference>
<dbReference type="SUPFAM" id="SSF53335">
    <property type="entry name" value="S-adenosyl-L-methionine-dependent methyltransferases"/>
    <property type="match status" value="1"/>
</dbReference>
<feature type="active site" description="Proton acceptor" evidence="4">
    <location>
        <position position="249"/>
    </location>
</feature>
<evidence type="ECO:0000259" key="5">
    <source>
        <dbReference type="Pfam" id="PF00891"/>
    </source>
</evidence>
<sequence length="341" mass="36221">MQAGSSAEQPLNPGIVFEMLNAHQRTDALKAAIDLDLFRAVGEGPGDAASLARQCSSSERGIRILCDFLVINGVLAKEDGHYKHTASSAAFLDPRSPACLASIAQFLGNQAMNEPFSQLAEVVRKGRTTLQGDGSVEPENPIWVQFAETMAPMMAPMAAPLGAVVLNGHEGPMRVLDIAAGHGLFGIEIAKQNPRAHVTGLDWAPVLRVALKNAEKAGVKARYDMLPGSAFEVDFKGPYDAVLLTNFLHHFDKETCIGLLKKVRAALKAGGRAATLEFVPNEDRVSPPMPAAFALIMLASTVAGDAYPFSELSAMYQEAGFKGVTAHPIPKSPHTVVLGTA</sequence>
<dbReference type="Pfam" id="PF00891">
    <property type="entry name" value="Methyltransf_2"/>
    <property type="match status" value="1"/>
</dbReference>
<accession>A0A2N9LGU3</accession>
<evidence type="ECO:0000259" key="6">
    <source>
        <dbReference type="Pfam" id="PF08100"/>
    </source>
</evidence>
<dbReference type="InterPro" id="IPR036388">
    <property type="entry name" value="WH-like_DNA-bd_sf"/>
</dbReference>
<gene>
    <name evidence="7" type="ORF">SBA5_340012</name>
</gene>
<name>A0A2N9LGU3_9BACT</name>
<dbReference type="Proteomes" id="UP000239735">
    <property type="component" value="Unassembled WGS sequence"/>
</dbReference>
<dbReference type="Pfam" id="PF08100">
    <property type="entry name" value="Dimerisation"/>
    <property type="match status" value="1"/>
</dbReference>
<dbReference type="PIRSF" id="PIRSF005739">
    <property type="entry name" value="O-mtase"/>
    <property type="match status" value="1"/>
</dbReference>
<evidence type="ECO:0000313" key="7">
    <source>
        <dbReference type="EMBL" id="SPE22486.1"/>
    </source>
</evidence>
<feature type="domain" description="O-methyltransferase dimerisation" evidence="6">
    <location>
        <begin position="18"/>
        <end position="92"/>
    </location>
</feature>
<dbReference type="GO" id="GO:0008171">
    <property type="term" value="F:O-methyltransferase activity"/>
    <property type="evidence" value="ECO:0007669"/>
    <property type="project" value="InterPro"/>
</dbReference>
<dbReference type="Gene3D" id="3.40.50.150">
    <property type="entry name" value="Vaccinia Virus protein VP39"/>
    <property type="match status" value="1"/>
</dbReference>
<dbReference type="SUPFAM" id="SSF46785">
    <property type="entry name" value="Winged helix' DNA-binding domain"/>
    <property type="match status" value="1"/>
</dbReference>
<dbReference type="InterPro" id="IPR029063">
    <property type="entry name" value="SAM-dependent_MTases_sf"/>
</dbReference>
<dbReference type="InterPro" id="IPR016461">
    <property type="entry name" value="COMT-like"/>
</dbReference>
<dbReference type="InterPro" id="IPR001077">
    <property type="entry name" value="COMT_C"/>
</dbReference>
<proteinExistence type="predicted"/>